<evidence type="ECO:0000259" key="3">
    <source>
        <dbReference type="PROSITE" id="PS51186"/>
    </source>
</evidence>
<reference evidence="5" key="1">
    <citation type="submission" date="2018-03" db="EMBL/GenBank/DDBJ databases">
        <authorList>
            <person name="Rodrigo-Torres L."/>
            <person name="Arahal R. D."/>
            <person name="Lucena T."/>
        </authorList>
    </citation>
    <scope>NUCLEOTIDE SEQUENCE [LARGE SCALE GENOMIC DNA]</scope>
    <source>
        <strain evidence="5">CECT 7615</strain>
    </source>
</reference>
<dbReference type="EMBL" id="ONZG01000001">
    <property type="protein sequence ID" value="SPJ26575.1"/>
    <property type="molecule type" value="Genomic_DNA"/>
</dbReference>
<dbReference type="InterPro" id="IPR000182">
    <property type="entry name" value="GNAT_dom"/>
</dbReference>
<keyword evidence="1 4" id="KW-0808">Transferase</keyword>
<dbReference type="CDD" id="cd04301">
    <property type="entry name" value="NAT_SF"/>
    <property type="match status" value="1"/>
</dbReference>
<dbReference type="InterPro" id="IPR016181">
    <property type="entry name" value="Acyl_CoA_acyltransferase"/>
</dbReference>
<name>A0A2R8C2B4_9RHOB</name>
<protein>
    <submittedName>
        <fullName evidence="4">Acetyltransferase</fullName>
        <ecNumber evidence="4">2.3.1.-</ecNumber>
    </submittedName>
</protein>
<organism evidence="4 5">
    <name type="scientific">Falsiruegeria mediterranea M17</name>
    <dbReference type="NCBI Taxonomy" id="1200281"/>
    <lineage>
        <taxon>Bacteria</taxon>
        <taxon>Pseudomonadati</taxon>
        <taxon>Pseudomonadota</taxon>
        <taxon>Alphaproteobacteria</taxon>
        <taxon>Rhodobacterales</taxon>
        <taxon>Roseobacteraceae</taxon>
        <taxon>Falsiruegeria</taxon>
    </lineage>
</organism>
<evidence type="ECO:0000313" key="4">
    <source>
        <dbReference type="EMBL" id="SPJ26575.1"/>
    </source>
</evidence>
<dbReference type="Proteomes" id="UP000244898">
    <property type="component" value="Unassembled WGS sequence"/>
</dbReference>
<keyword evidence="5" id="KW-1185">Reference proteome</keyword>
<dbReference type="EC" id="2.3.1.-" evidence="4"/>
<dbReference type="Gene3D" id="3.40.630.30">
    <property type="match status" value="1"/>
</dbReference>
<accession>A0A2R8C2B4</accession>
<dbReference type="PANTHER" id="PTHR43877">
    <property type="entry name" value="AMINOALKYLPHOSPHONATE N-ACETYLTRANSFERASE-RELATED-RELATED"/>
    <property type="match status" value="1"/>
</dbReference>
<dbReference type="GO" id="GO:0016747">
    <property type="term" value="F:acyltransferase activity, transferring groups other than amino-acyl groups"/>
    <property type="evidence" value="ECO:0007669"/>
    <property type="project" value="InterPro"/>
</dbReference>
<keyword evidence="2 4" id="KW-0012">Acyltransferase</keyword>
<dbReference type="RefSeq" id="WP_108784908.1">
    <property type="nucleotide sequence ID" value="NZ_ONZG01000001.1"/>
</dbReference>
<dbReference type="PROSITE" id="PS51186">
    <property type="entry name" value="GNAT"/>
    <property type="match status" value="1"/>
</dbReference>
<dbReference type="InterPro" id="IPR050832">
    <property type="entry name" value="Bact_Acetyltransf"/>
</dbReference>
<evidence type="ECO:0000313" key="5">
    <source>
        <dbReference type="Proteomes" id="UP000244898"/>
    </source>
</evidence>
<evidence type="ECO:0000256" key="1">
    <source>
        <dbReference type="ARBA" id="ARBA00022679"/>
    </source>
</evidence>
<proteinExistence type="predicted"/>
<evidence type="ECO:0000256" key="2">
    <source>
        <dbReference type="ARBA" id="ARBA00023315"/>
    </source>
</evidence>
<dbReference type="OrthoDB" id="3389160at2"/>
<sequence length="172" mass="18882">MIEEVSVSSLPSILGDLADTLHACVHHGASVGFVLPFSEQDAAVFWEKRIFAMVTDGTATLFVARHEGRVVGTVQLVPAPMPNQPHRADVSKLLVHPGFRRLGLGRALMTALQDKARDLGLSLLVLDTRSGDPSQALYQSLGFQVAGEIPDFCRNPFDDRLEPTTYMYKHLQ</sequence>
<gene>
    <name evidence="4" type="primary">ttr</name>
    <name evidence="4" type="ORF">TRM7615_00043</name>
</gene>
<feature type="domain" description="N-acetyltransferase" evidence="3">
    <location>
        <begin position="1"/>
        <end position="172"/>
    </location>
</feature>
<dbReference type="AlphaFoldDB" id="A0A2R8C2B4"/>
<dbReference type="SUPFAM" id="SSF55729">
    <property type="entry name" value="Acyl-CoA N-acyltransferases (Nat)"/>
    <property type="match status" value="1"/>
</dbReference>
<dbReference type="Pfam" id="PF00583">
    <property type="entry name" value="Acetyltransf_1"/>
    <property type="match status" value="1"/>
</dbReference>